<keyword evidence="7 13" id="KW-0808">Transferase</keyword>
<keyword evidence="11 13" id="KW-0443">Lipid metabolism</keyword>
<evidence type="ECO:0000256" key="6">
    <source>
        <dbReference type="ARBA" id="ARBA00022556"/>
    </source>
</evidence>
<comment type="similarity">
    <text evidence="13">Belongs to the LpxK family.</text>
</comment>
<evidence type="ECO:0000256" key="2">
    <source>
        <dbReference type="ARBA" id="ARBA00004870"/>
    </source>
</evidence>
<name>A0A974PJS9_9HYPH</name>
<dbReference type="NCBIfam" id="TIGR00682">
    <property type="entry name" value="lpxK"/>
    <property type="match status" value="1"/>
</dbReference>
<evidence type="ECO:0000256" key="8">
    <source>
        <dbReference type="ARBA" id="ARBA00022741"/>
    </source>
</evidence>
<dbReference type="PANTHER" id="PTHR42724">
    <property type="entry name" value="TETRAACYLDISACCHARIDE 4'-KINASE"/>
    <property type="match status" value="1"/>
</dbReference>
<dbReference type="GO" id="GO:0009029">
    <property type="term" value="F:lipid-A 4'-kinase activity"/>
    <property type="evidence" value="ECO:0007669"/>
    <property type="project" value="UniProtKB-UniRule"/>
</dbReference>
<dbReference type="GO" id="GO:0005524">
    <property type="term" value="F:ATP binding"/>
    <property type="evidence" value="ECO:0007669"/>
    <property type="project" value="UniProtKB-UniRule"/>
</dbReference>
<dbReference type="GO" id="GO:0005886">
    <property type="term" value="C:plasma membrane"/>
    <property type="evidence" value="ECO:0007669"/>
    <property type="project" value="TreeGrafter"/>
</dbReference>
<evidence type="ECO:0000313" key="14">
    <source>
        <dbReference type="EMBL" id="QRG04516.1"/>
    </source>
</evidence>
<evidence type="ECO:0000256" key="1">
    <source>
        <dbReference type="ARBA" id="ARBA00002274"/>
    </source>
</evidence>
<dbReference type="Proteomes" id="UP000596427">
    <property type="component" value="Chromosome"/>
</dbReference>
<dbReference type="Pfam" id="PF02606">
    <property type="entry name" value="LpxK"/>
    <property type="match status" value="1"/>
</dbReference>
<dbReference type="PANTHER" id="PTHR42724:SF1">
    <property type="entry name" value="TETRAACYLDISACCHARIDE 4'-KINASE, MITOCHONDRIAL-RELATED"/>
    <property type="match status" value="1"/>
</dbReference>
<comment type="pathway">
    <text evidence="2 13">Glycolipid biosynthesis; lipid IV(A) biosynthesis; lipid IV(A) from (3R)-3-hydroxytetradecanoyl-[acyl-carrier-protein] and UDP-N-acetyl-alpha-D-glucosamine: step 6/6.</text>
</comment>
<keyword evidence="10 13" id="KW-0067">ATP-binding</keyword>
<accession>A0A974PJS9</accession>
<keyword evidence="8 13" id="KW-0547">Nucleotide-binding</keyword>
<dbReference type="InterPro" id="IPR003758">
    <property type="entry name" value="LpxK"/>
</dbReference>
<dbReference type="EC" id="2.7.1.130" evidence="3 13"/>
<keyword evidence="6 13" id="KW-0441">Lipid A biosynthesis</keyword>
<dbReference type="InterPro" id="IPR027417">
    <property type="entry name" value="P-loop_NTPase"/>
</dbReference>
<evidence type="ECO:0000256" key="4">
    <source>
        <dbReference type="ARBA" id="ARBA00016436"/>
    </source>
</evidence>
<dbReference type="AlphaFoldDB" id="A0A974PJS9"/>
<keyword evidence="15" id="KW-1185">Reference proteome</keyword>
<organism evidence="14 15">
    <name type="scientific">Xanthobacter dioxanivorans</name>
    <dbReference type="NCBI Taxonomy" id="2528964"/>
    <lineage>
        <taxon>Bacteria</taxon>
        <taxon>Pseudomonadati</taxon>
        <taxon>Pseudomonadota</taxon>
        <taxon>Alphaproteobacteria</taxon>
        <taxon>Hyphomicrobiales</taxon>
        <taxon>Xanthobacteraceae</taxon>
        <taxon>Xanthobacter</taxon>
    </lineage>
</organism>
<feature type="binding site" evidence="13">
    <location>
        <begin position="52"/>
        <end position="59"/>
    </location>
    <ligand>
        <name>ATP</name>
        <dbReference type="ChEBI" id="CHEBI:30616"/>
    </ligand>
</feature>
<evidence type="ECO:0000256" key="13">
    <source>
        <dbReference type="HAMAP-Rule" id="MF_00409"/>
    </source>
</evidence>
<keyword evidence="9 13" id="KW-0418">Kinase</keyword>
<dbReference type="GO" id="GO:0009244">
    <property type="term" value="P:lipopolysaccharide core region biosynthetic process"/>
    <property type="evidence" value="ECO:0007669"/>
    <property type="project" value="TreeGrafter"/>
</dbReference>
<gene>
    <name evidence="13" type="primary">lpxK</name>
    <name evidence="14" type="ORF">EZH22_15080</name>
</gene>
<sequence>MRAAPRFWWRPPGLASALLGPVGALVGAVALRRMDAPGGMVGAPVICIGNPTVGGAGKTPTAIALLDRLAARGARPFALLRGHGGTARGLLRVDPARHGAAEVGDEALLLARHAPTIVAGGDRIGGARLAVAEGASHIVMDDGFQNPSLHKDTALLVVDGAVGVGNGRVTPAGPLRAPLAPQLARADAVLVVGDGAAGETVAQAARRAGVKVLRGRLAPDPRAIAALRDAPLLAFAGIGRPEKFFATLAAEGLALADRRAFPDHHPFRIGEIEALVAEAARLKARLVTTEKDMARLSGAGFAAWRGAIAVLPVTLRLDTPEALDALIAGAEARCAERRGKGS</sequence>
<evidence type="ECO:0000313" key="15">
    <source>
        <dbReference type="Proteomes" id="UP000596427"/>
    </source>
</evidence>
<dbReference type="GO" id="GO:0009245">
    <property type="term" value="P:lipid A biosynthetic process"/>
    <property type="evidence" value="ECO:0007669"/>
    <property type="project" value="UniProtKB-UniRule"/>
</dbReference>
<reference evidence="14 15" key="1">
    <citation type="submission" date="2020-10" db="EMBL/GenBank/DDBJ databases">
        <title>Degradation of 1,4-Dioxane by Xanthobacter sp. YN2, via a Novel Group-2 Soluble Di-Iron Monooxygenase.</title>
        <authorList>
            <person name="Ma F."/>
            <person name="Wang Y."/>
            <person name="Yang J."/>
            <person name="Guo H."/>
            <person name="Su D."/>
            <person name="Yu L."/>
        </authorList>
    </citation>
    <scope>NUCLEOTIDE SEQUENCE [LARGE SCALE GENOMIC DNA]</scope>
    <source>
        <strain evidence="14 15">YN2</strain>
    </source>
</reference>
<comment type="catalytic activity">
    <reaction evidence="13">
        <text>a lipid A disaccharide + ATP = a lipid IVA + ADP + H(+)</text>
        <dbReference type="Rhea" id="RHEA:67840"/>
        <dbReference type="ChEBI" id="CHEBI:15378"/>
        <dbReference type="ChEBI" id="CHEBI:30616"/>
        <dbReference type="ChEBI" id="CHEBI:176343"/>
        <dbReference type="ChEBI" id="CHEBI:176425"/>
        <dbReference type="ChEBI" id="CHEBI:456216"/>
        <dbReference type="EC" id="2.7.1.130"/>
    </reaction>
</comment>
<dbReference type="SUPFAM" id="SSF52540">
    <property type="entry name" value="P-loop containing nucleoside triphosphate hydrolases"/>
    <property type="match status" value="1"/>
</dbReference>
<dbReference type="KEGG" id="xdi:EZH22_15080"/>
<keyword evidence="5 13" id="KW-0444">Lipid biosynthesis</keyword>
<protein>
    <recommendedName>
        <fullName evidence="4 13">Tetraacyldisaccharide 4'-kinase</fullName>
        <ecNumber evidence="3 13">2.7.1.130</ecNumber>
    </recommendedName>
    <alternativeName>
        <fullName evidence="12 13">Lipid A 4'-kinase</fullName>
    </alternativeName>
</protein>
<evidence type="ECO:0000256" key="5">
    <source>
        <dbReference type="ARBA" id="ARBA00022516"/>
    </source>
</evidence>
<dbReference type="EMBL" id="CP063362">
    <property type="protein sequence ID" value="QRG04516.1"/>
    <property type="molecule type" value="Genomic_DNA"/>
</dbReference>
<comment type="function">
    <text evidence="1 13">Transfers the gamma-phosphate of ATP to the 4'-position of a tetraacyldisaccharide 1-phosphate intermediate (termed DS-1-P) to form tetraacyldisaccharide 1,4'-bis-phosphate (lipid IVA).</text>
</comment>
<evidence type="ECO:0000256" key="12">
    <source>
        <dbReference type="ARBA" id="ARBA00029757"/>
    </source>
</evidence>
<proteinExistence type="inferred from homology"/>
<evidence type="ECO:0000256" key="3">
    <source>
        <dbReference type="ARBA" id="ARBA00012071"/>
    </source>
</evidence>
<evidence type="ECO:0000256" key="7">
    <source>
        <dbReference type="ARBA" id="ARBA00022679"/>
    </source>
</evidence>
<dbReference type="HAMAP" id="MF_00409">
    <property type="entry name" value="LpxK"/>
    <property type="match status" value="1"/>
</dbReference>
<evidence type="ECO:0000256" key="11">
    <source>
        <dbReference type="ARBA" id="ARBA00023098"/>
    </source>
</evidence>
<dbReference type="RefSeq" id="WP_203191393.1">
    <property type="nucleotide sequence ID" value="NZ_CP063362.1"/>
</dbReference>
<evidence type="ECO:0000256" key="9">
    <source>
        <dbReference type="ARBA" id="ARBA00022777"/>
    </source>
</evidence>
<evidence type="ECO:0000256" key="10">
    <source>
        <dbReference type="ARBA" id="ARBA00022840"/>
    </source>
</evidence>